<dbReference type="AlphaFoldDB" id="A0A1C7LPI1"/>
<feature type="chain" id="PRO_5008888715" description="Secreted protein" evidence="1">
    <location>
        <begin position="18"/>
        <end position="87"/>
    </location>
</feature>
<feature type="signal peptide" evidence="1">
    <location>
        <begin position="1"/>
        <end position="17"/>
    </location>
</feature>
<reference evidence="2 3" key="1">
    <citation type="submission" date="2016-03" db="EMBL/GenBank/DDBJ databases">
        <title>Whole genome sequencing of Grifola frondosa 9006-11.</title>
        <authorList>
            <person name="Min B."/>
            <person name="Park H."/>
            <person name="Kim J.-G."/>
            <person name="Cho H."/>
            <person name="Oh Y.-L."/>
            <person name="Kong W.-S."/>
            <person name="Choi I.-G."/>
        </authorList>
    </citation>
    <scope>NUCLEOTIDE SEQUENCE [LARGE SCALE GENOMIC DNA]</scope>
    <source>
        <strain evidence="2 3">9006-11</strain>
    </source>
</reference>
<evidence type="ECO:0000313" key="3">
    <source>
        <dbReference type="Proteomes" id="UP000092993"/>
    </source>
</evidence>
<protein>
    <recommendedName>
        <fullName evidence="4">Secreted protein</fullName>
    </recommendedName>
</protein>
<organism evidence="2 3">
    <name type="scientific">Grifola frondosa</name>
    <name type="common">Maitake</name>
    <name type="synonym">Polyporus frondosus</name>
    <dbReference type="NCBI Taxonomy" id="5627"/>
    <lineage>
        <taxon>Eukaryota</taxon>
        <taxon>Fungi</taxon>
        <taxon>Dikarya</taxon>
        <taxon>Basidiomycota</taxon>
        <taxon>Agaricomycotina</taxon>
        <taxon>Agaricomycetes</taxon>
        <taxon>Polyporales</taxon>
        <taxon>Grifolaceae</taxon>
        <taxon>Grifola</taxon>
    </lineage>
</organism>
<gene>
    <name evidence="2" type="ORF">A0H81_14133</name>
</gene>
<dbReference type="EMBL" id="LUGG01000038">
    <property type="protein sequence ID" value="OBZ65897.1"/>
    <property type="molecule type" value="Genomic_DNA"/>
</dbReference>
<proteinExistence type="predicted"/>
<evidence type="ECO:0000256" key="1">
    <source>
        <dbReference type="SAM" id="SignalP"/>
    </source>
</evidence>
<name>A0A1C7LPI1_GRIFR</name>
<comment type="caution">
    <text evidence="2">The sequence shown here is derived from an EMBL/GenBank/DDBJ whole genome shotgun (WGS) entry which is preliminary data.</text>
</comment>
<dbReference type="Proteomes" id="UP000092993">
    <property type="component" value="Unassembled WGS sequence"/>
</dbReference>
<keyword evidence="1" id="KW-0732">Signal</keyword>
<sequence length="87" mass="9184">MILLIILCSRIPHGTLCSPKQSSEALSHAIPSFLGKIPSQAGHSRDVLCGVRLTPCGPPTSILGLSLSKGFCYGCTLLRHNTHTATT</sequence>
<accession>A0A1C7LPI1</accession>
<keyword evidence="3" id="KW-1185">Reference proteome</keyword>
<evidence type="ECO:0008006" key="4">
    <source>
        <dbReference type="Google" id="ProtNLM"/>
    </source>
</evidence>
<evidence type="ECO:0000313" key="2">
    <source>
        <dbReference type="EMBL" id="OBZ65897.1"/>
    </source>
</evidence>